<evidence type="ECO:0000313" key="12">
    <source>
        <dbReference type="EMBL" id="RHK12385.1"/>
    </source>
</evidence>
<dbReference type="GO" id="GO:0003677">
    <property type="term" value="F:DNA binding"/>
    <property type="evidence" value="ECO:0007669"/>
    <property type="project" value="UniProtKB-KW"/>
</dbReference>
<keyword evidence="3 6" id="KW-0731">Sigma factor</keyword>
<evidence type="ECO:0000259" key="8">
    <source>
        <dbReference type="Pfam" id="PF08281"/>
    </source>
</evidence>
<protein>
    <recommendedName>
        <fullName evidence="6">RNA polymerase sigma factor</fullName>
    </recommendedName>
</protein>
<evidence type="ECO:0000313" key="16">
    <source>
        <dbReference type="Proteomes" id="UP000286501"/>
    </source>
</evidence>
<evidence type="ECO:0000256" key="4">
    <source>
        <dbReference type="ARBA" id="ARBA00023125"/>
    </source>
</evidence>
<dbReference type="InterPro" id="IPR000838">
    <property type="entry name" value="RNA_pol_sigma70_ECF_CS"/>
</dbReference>
<proteinExistence type="inferred from homology"/>
<dbReference type="EMBL" id="QRKB01000008">
    <property type="protein sequence ID" value="RHH83748.1"/>
    <property type="molecule type" value="Genomic_DNA"/>
</dbReference>
<dbReference type="InterPro" id="IPR013249">
    <property type="entry name" value="RNA_pol_sigma70_r4_t2"/>
</dbReference>
<evidence type="ECO:0000256" key="1">
    <source>
        <dbReference type="ARBA" id="ARBA00010641"/>
    </source>
</evidence>
<dbReference type="RefSeq" id="WP_118085777.1">
    <property type="nucleotide sequence ID" value="NZ_QRIE01000005.1"/>
</dbReference>
<dbReference type="InterPro" id="IPR013325">
    <property type="entry name" value="RNA_pol_sigma_r2"/>
</dbReference>
<comment type="caution">
    <text evidence="10">The sequence shown here is derived from an EMBL/GenBank/DDBJ whole genome shotgun (WGS) entry which is preliminary data.</text>
</comment>
<feature type="domain" description="RNA polymerase sigma-70 region 2" evidence="7">
    <location>
        <begin position="25"/>
        <end position="92"/>
    </location>
</feature>
<reference evidence="13 14" key="1">
    <citation type="submission" date="2018-08" db="EMBL/GenBank/DDBJ databases">
        <title>A genome reference for cultivated species of the human gut microbiota.</title>
        <authorList>
            <person name="Zou Y."/>
            <person name="Xue W."/>
            <person name="Luo G."/>
        </authorList>
    </citation>
    <scope>NUCLEOTIDE SEQUENCE [LARGE SCALE GENOMIC DNA]</scope>
    <source>
        <strain evidence="9 13">AF24-12</strain>
        <strain evidence="12 15">AF46-2NS</strain>
        <strain evidence="11 14">AM16-54</strain>
        <strain evidence="10 16">AM22-1</strain>
    </source>
</reference>
<evidence type="ECO:0000313" key="15">
    <source>
        <dbReference type="Proteomes" id="UP000286211"/>
    </source>
</evidence>
<evidence type="ECO:0000313" key="13">
    <source>
        <dbReference type="Proteomes" id="UP000283872"/>
    </source>
</evidence>
<keyword evidence="5 6" id="KW-0804">Transcription</keyword>
<dbReference type="SUPFAM" id="SSF88946">
    <property type="entry name" value="Sigma2 domain of RNA polymerase sigma factors"/>
    <property type="match status" value="1"/>
</dbReference>
<dbReference type="PANTHER" id="PTHR43133:SF51">
    <property type="entry name" value="RNA POLYMERASE SIGMA FACTOR"/>
    <property type="match status" value="1"/>
</dbReference>
<dbReference type="InterPro" id="IPR036388">
    <property type="entry name" value="WH-like_DNA-bd_sf"/>
</dbReference>
<gene>
    <name evidence="12" type="ORF">DW079_02115</name>
    <name evidence="11" type="ORF">DW192_04935</name>
    <name evidence="10" type="ORF">DW250_05210</name>
    <name evidence="9" type="ORF">DWY11_06335</name>
</gene>
<dbReference type="Pfam" id="PF04542">
    <property type="entry name" value="Sigma70_r2"/>
    <property type="match status" value="1"/>
</dbReference>
<dbReference type="EMBL" id="QRNB01000006">
    <property type="protein sequence ID" value="RHK12385.1"/>
    <property type="molecule type" value="Genomic_DNA"/>
</dbReference>
<name>A0A3R6HH38_9BACT</name>
<evidence type="ECO:0000256" key="3">
    <source>
        <dbReference type="ARBA" id="ARBA00023082"/>
    </source>
</evidence>
<comment type="similarity">
    <text evidence="1 6">Belongs to the sigma-70 factor family. ECF subfamily.</text>
</comment>
<dbReference type="EMBL" id="QRIN01000016">
    <property type="protein sequence ID" value="RHG67055.1"/>
    <property type="molecule type" value="Genomic_DNA"/>
</dbReference>
<dbReference type="Proteomes" id="UP000286211">
    <property type="component" value="Unassembled WGS sequence"/>
</dbReference>
<dbReference type="InterPro" id="IPR013324">
    <property type="entry name" value="RNA_pol_sigma_r3/r4-like"/>
</dbReference>
<dbReference type="Proteomes" id="UP000286501">
    <property type="component" value="Unassembled WGS sequence"/>
</dbReference>
<evidence type="ECO:0000313" key="9">
    <source>
        <dbReference type="EMBL" id="RGS16608.1"/>
    </source>
</evidence>
<accession>A0A3R6HH38</accession>
<dbReference type="InterPro" id="IPR014284">
    <property type="entry name" value="RNA_pol_sigma-70_dom"/>
</dbReference>
<feature type="domain" description="RNA polymerase sigma factor 70 region 4 type 2" evidence="8">
    <location>
        <begin position="116"/>
        <end position="168"/>
    </location>
</feature>
<dbReference type="InterPro" id="IPR007627">
    <property type="entry name" value="RNA_pol_sigma70_r2"/>
</dbReference>
<evidence type="ECO:0000313" key="14">
    <source>
        <dbReference type="Proteomes" id="UP000284548"/>
    </source>
</evidence>
<dbReference type="CDD" id="cd06171">
    <property type="entry name" value="Sigma70_r4"/>
    <property type="match status" value="1"/>
</dbReference>
<dbReference type="PANTHER" id="PTHR43133">
    <property type="entry name" value="RNA POLYMERASE ECF-TYPE SIGMA FACTO"/>
    <property type="match status" value="1"/>
</dbReference>
<dbReference type="InterPro" id="IPR039425">
    <property type="entry name" value="RNA_pol_sigma-70-like"/>
</dbReference>
<dbReference type="EMBL" id="QRVA01000011">
    <property type="protein sequence ID" value="RGS16608.1"/>
    <property type="molecule type" value="Genomic_DNA"/>
</dbReference>
<evidence type="ECO:0000313" key="11">
    <source>
        <dbReference type="EMBL" id="RHH83748.1"/>
    </source>
</evidence>
<dbReference type="Proteomes" id="UP000284548">
    <property type="component" value="Unassembled WGS sequence"/>
</dbReference>
<keyword evidence="2 6" id="KW-0805">Transcription regulation</keyword>
<keyword evidence="4 6" id="KW-0238">DNA-binding</keyword>
<dbReference type="Gene3D" id="1.10.1740.10">
    <property type="match status" value="1"/>
</dbReference>
<organism evidence="10 16">
    <name type="scientific">Segatella copri</name>
    <dbReference type="NCBI Taxonomy" id="165179"/>
    <lineage>
        <taxon>Bacteria</taxon>
        <taxon>Pseudomonadati</taxon>
        <taxon>Bacteroidota</taxon>
        <taxon>Bacteroidia</taxon>
        <taxon>Bacteroidales</taxon>
        <taxon>Prevotellaceae</taxon>
        <taxon>Segatella</taxon>
    </lineage>
</organism>
<evidence type="ECO:0000259" key="7">
    <source>
        <dbReference type="Pfam" id="PF04542"/>
    </source>
</evidence>
<dbReference type="GO" id="GO:0006352">
    <property type="term" value="P:DNA-templated transcription initiation"/>
    <property type="evidence" value="ECO:0007669"/>
    <property type="project" value="InterPro"/>
</dbReference>
<evidence type="ECO:0000256" key="6">
    <source>
        <dbReference type="RuleBase" id="RU000716"/>
    </source>
</evidence>
<dbReference type="SUPFAM" id="SSF88659">
    <property type="entry name" value="Sigma3 and sigma4 domains of RNA polymerase sigma factors"/>
    <property type="match status" value="1"/>
</dbReference>
<dbReference type="Gene3D" id="1.10.10.10">
    <property type="entry name" value="Winged helix-like DNA-binding domain superfamily/Winged helix DNA-binding domain"/>
    <property type="match status" value="1"/>
</dbReference>
<sequence>MEKLSDISLVTKVVMLHDRKSFDLLVRKYQSPIRGFFLRQTLGDAQLSDDLAQDTFVKAYTHLSGFRGTASFSTWLYRIAYNVWYDYTRSHKETQDIDTPAVSGKNAQGANAGLKMDLLKALQILSENERTCITLQLMDGLSIDKIAEVTGMAQGTIKSHLSRGKQKLASYLKQNGYDR</sequence>
<evidence type="ECO:0000313" key="10">
    <source>
        <dbReference type="EMBL" id="RHG67055.1"/>
    </source>
</evidence>
<dbReference type="GO" id="GO:0016987">
    <property type="term" value="F:sigma factor activity"/>
    <property type="evidence" value="ECO:0007669"/>
    <property type="project" value="UniProtKB-KW"/>
</dbReference>
<dbReference type="AlphaFoldDB" id="A0A3R6HH38"/>
<dbReference type="PROSITE" id="PS01063">
    <property type="entry name" value="SIGMA70_ECF"/>
    <property type="match status" value="1"/>
</dbReference>
<evidence type="ECO:0000256" key="5">
    <source>
        <dbReference type="ARBA" id="ARBA00023163"/>
    </source>
</evidence>
<dbReference type="Pfam" id="PF08281">
    <property type="entry name" value="Sigma70_r4_2"/>
    <property type="match status" value="1"/>
</dbReference>
<dbReference type="NCBIfam" id="TIGR02937">
    <property type="entry name" value="sigma70-ECF"/>
    <property type="match status" value="1"/>
</dbReference>
<dbReference type="Proteomes" id="UP000283872">
    <property type="component" value="Unassembled WGS sequence"/>
</dbReference>
<evidence type="ECO:0000256" key="2">
    <source>
        <dbReference type="ARBA" id="ARBA00023015"/>
    </source>
</evidence>